<dbReference type="AlphaFoldDB" id="K3WGD1"/>
<keyword evidence="4" id="KW-1185">Reference proteome</keyword>
<dbReference type="FunFam" id="3.90.190.10:FF:000256">
    <property type="entry name" value="mRNA capping enzyme, C-terminal domain containing protein"/>
    <property type="match status" value="1"/>
</dbReference>
<accession>K3WGD1</accession>
<dbReference type="Gene3D" id="3.30.470.30">
    <property type="entry name" value="DNA ligase/mRNA capping enzyme"/>
    <property type="match status" value="1"/>
</dbReference>
<dbReference type="PANTHER" id="PTHR10367">
    <property type="entry name" value="MRNA-CAPPING ENZYME"/>
    <property type="match status" value="1"/>
</dbReference>
<dbReference type="GO" id="GO:0004484">
    <property type="term" value="F:mRNA guanylyltransferase activity"/>
    <property type="evidence" value="ECO:0007669"/>
    <property type="project" value="InterPro"/>
</dbReference>
<evidence type="ECO:0000259" key="2">
    <source>
        <dbReference type="Pfam" id="PF01331"/>
    </source>
</evidence>
<dbReference type="eggNOG" id="KOG2386">
    <property type="taxonomic scope" value="Eukaryota"/>
</dbReference>
<dbReference type="InterPro" id="IPR029021">
    <property type="entry name" value="Prot-tyrosine_phosphatase-like"/>
</dbReference>
<organism evidence="3 4">
    <name type="scientific">Globisporangium ultimum (strain ATCC 200006 / CBS 805.95 / DAOM BR144)</name>
    <name type="common">Pythium ultimum</name>
    <dbReference type="NCBI Taxonomy" id="431595"/>
    <lineage>
        <taxon>Eukaryota</taxon>
        <taxon>Sar</taxon>
        <taxon>Stramenopiles</taxon>
        <taxon>Oomycota</taxon>
        <taxon>Peronosporomycetes</taxon>
        <taxon>Pythiales</taxon>
        <taxon>Pythiaceae</taxon>
        <taxon>Globisporangium</taxon>
    </lineage>
</organism>
<dbReference type="HOGENOM" id="CLU_032869_0_0_1"/>
<dbReference type="EMBL" id="GL376567">
    <property type="status" value="NOT_ANNOTATED_CDS"/>
    <property type="molecule type" value="Genomic_DNA"/>
</dbReference>
<feature type="region of interest" description="Disordered" evidence="1">
    <location>
        <begin position="41"/>
        <end position="65"/>
    </location>
</feature>
<evidence type="ECO:0000256" key="1">
    <source>
        <dbReference type="SAM" id="MobiDB-lite"/>
    </source>
</evidence>
<evidence type="ECO:0000313" key="4">
    <source>
        <dbReference type="Proteomes" id="UP000019132"/>
    </source>
</evidence>
<sequence length="622" mass="68938">MAGDDGDTKVTVVTTDDAEARAAIAAKLKLAAKIPASKLLNGSSSSQTKRAGRGGSNGGGGRKLLHKSPEQWSAFEQTPVTMSIVPSARILPIRCPLSSLYEIHFSNKQKVFTPSTLMEKLIADSRSGTVVNVGTVIDATGGSAFLYDPKEWDDWEVEYVKLKVNIPEDILEQDRQANDDAMLAAFFSAVEKHKSGDNKDMDIAVYGATGYSFVGFLTVSYLIEYCGLSLDSAVSEFAASSPPGIYSPYYLERLYRKYFSTLASSSTRLSCPPAPKWDPAAGKKGNTDIGPELLTEQDQTNKFVRKSLPARPQATTPIGNGKPAYTAPVPVYKPPLYIPPDRADMNNRPTKRRKIRSWMDDVPPLAFGEPVDPSSEEHEVAMKALEKLTGHEGFPGCEAIPLTATHVAERAYSQKGCLTKNYLVTWRARGRRCLLFVSKDATYVVSRDMTFTKVNMKFPRKRAPAECQVNTLIDGIIVEDQDQGTKVSRYLAFDIIFIDGTPIWQKKLEKRLQCLQNEVILARKNDQTFDYAKEPFRVRMKDHFRLVKTEYLLQKFVKSVTHDVDGVIYTPTEALYNLGGFESDEPIFKFVSSEAGGGIPGLDGSITERRLLSYIQSIPQNK</sequence>
<dbReference type="GO" id="GO:0006370">
    <property type="term" value="P:7-methylguanosine mRNA capping"/>
    <property type="evidence" value="ECO:0007669"/>
    <property type="project" value="InterPro"/>
</dbReference>
<dbReference type="InterPro" id="IPR001339">
    <property type="entry name" value="mRNA_cap_enzyme_adenylation"/>
</dbReference>
<dbReference type="Pfam" id="PF01331">
    <property type="entry name" value="mRNA_cap_enzyme"/>
    <property type="match status" value="1"/>
</dbReference>
<reference evidence="4" key="2">
    <citation type="submission" date="2010-04" db="EMBL/GenBank/DDBJ databases">
        <authorList>
            <person name="Buell R."/>
            <person name="Hamilton J."/>
            <person name="Hostetler J."/>
        </authorList>
    </citation>
    <scope>NUCLEOTIDE SEQUENCE [LARGE SCALE GENOMIC DNA]</scope>
    <source>
        <strain evidence="4">DAOM:BR144</strain>
    </source>
</reference>
<dbReference type="STRING" id="431595.K3WGD1"/>
<dbReference type="OMA" id="FWDIWMS"/>
<reference evidence="4" key="1">
    <citation type="journal article" date="2010" name="Genome Biol.">
        <title>Genome sequence of the necrotrophic plant pathogen Pythium ultimum reveals original pathogenicity mechanisms and effector repertoire.</title>
        <authorList>
            <person name="Levesque C.A."/>
            <person name="Brouwer H."/>
            <person name="Cano L."/>
            <person name="Hamilton J.P."/>
            <person name="Holt C."/>
            <person name="Huitema E."/>
            <person name="Raffaele S."/>
            <person name="Robideau G.P."/>
            <person name="Thines M."/>
            <person name="Win J."/>
            <person name="Zerillo M.M."/>
            <person name="Beakes G.W."/>
            <person name="Boore J.L."/>
            <person name="Busam D."/>
            <person name="Dumas B."/>
            <person name="Ferriera S."/>
            <person name="Fuerstenberg S.I."/>
            <person name="Gachon C.M."/>
            <person name="Gaulin E."/>
            <person name="Govers F."/>
            <person name="Grenville-Briggs L."/>
            <person name="Horner N."/>
            <person name="Hostetler J."/>
            <person name="Jiang R.H."/>
            <person name="Johnson J."/>
            <person name="Krajaejun T."/>
            <person name="Lin H."/>
            <person name="Meijer H.J."/>
            <person name="Moore B."/>
            <person name="Morris P."/>
            <person name="Phuntmart V."/>
            <person name="Puiu D."/>
            <person name="Shetty J."/>
            <person name="Stajich J.E."/>
            <person name="Tripathy S."/>
            <person name="Wawra S."/>
            <person name="van West P."/>
            <person name="Whitty B.R."/>
            <person name="Coutinho P.M."/>
            <person name="Henrissat B."/>
            <person name="Martin F."/>
            <person name="Thomas P.D."/>
            <person name="Tyler B.M."/>
            <person name="De Vries R.P."/>
            <person name="Kamoun S."/>
            <person name="Yandell M."/>
            <person name="Tisserat N."/>
            <person name="Buell C.R."/>
        </authorList>
    </citation>
    <scope>NUCLEOTIDE SEQUENCE</scope>
    <source>
        <strain evidence="4">DAOM:BR144</strain>
    </source>
</reference>
<dbReference type="EnsemblProtists" id="PYU1_T004022">
    <property type="protein sequence ID" value="PYU1_T004022"/>
    <property type="gene ID" value="PYU1_G004012"/>
</dbReference>
<dbReference type="SUPFAM" id="SSF52799">
    <property type="entry name" value="(Phosphotyrosine protein) phosphatases II"/>
    <property type="match status" value="1"/>
</dbReference>
<dbReference type="Gene3D" id="3.90.190.10">
    <property type="entry name" value="Protein tyrosine phosphatase superfamily"/>
    <property type="match status" value="1"/>
</dbReference>
<dbReference type="InParanoid" id="K3WGD1"/>
<proteinExistence type="predicted"/>
<dbReference type="CDD" id="cd07895">
    <property type="entry name" value="Adenylation_mRNA_capping"/>
    <property type="match status" value="1"/>
</dbReference>
<feature type="domain" description="mRNA capping enzyme adenylation" evidence="2">
    <location>
        <begin position="419"/>
        <end position="583"/>
    </location>
</feature>
<dbReference type="GO" id="GO:0005524">
    <property type="term" value="F:ATP binding"/>
    <property type="evidence" value="ECO:0007669"/>
    <property type="project" value="InterPro"/>
</dbReference>
<dbReference type="InterPro" id="IPR051029">
    <property type="entry name" value="mRNA_Capping_Enz/RNA_Phosphat"/>
</dbReference>
<reference evidence="3" key="3">
    <citation type="submission" date="2015-02" db="UniProtKB">
        <authorList>
            <consortium name="EnsemblProtists"/>
        </authorList>
    </citation>
    <scope>IDENTIFICATION</scope>
    <source>
        <strain evidence="3">DAOM BR144</strain>
    </source>
</reference>
<dbReference type="Proteomes" id="UP000019132">
    <property type="component" value="Unassembled WGS sequence"/>
</dbReference>
<protein>
    <recommendedName>
        <fullName evidence="2">mRNA capping enzyme adenylation domain-containing protein</fullName>
    </recommendedName>
</protein>
<feature type="compositionally biased region" description="Gly residues" evidence="1">
    <location>
        <begin position="53"/>
        <end position="62"/>
    </location>
</feature>
<dbReference type="PANTHER" id="PTHR10367:SF17">
    <property type="entry name" value="MRNA-CAPPING ENZYME"/>
    <property type="match status" value="1"/>
</dbReference>
<name>K3WGD1_GLOUD</name>
<dbReference type="VEuPathDB" id="FungiDB:PYU1_G004012"/>
<dbReference type="SUPFAM" id="SSF56091">
    <property type="entry name" value="DNA ligase/mRNA capping enzyme, catalytic domain"/>
    <property type="match status" value="1"/>
</dbReference>
<evidence type="ECO:0000313" key="3">
    <source>
        <dbReference type="EnsemblProtists" id="PYU1_T004022"/>
    </source>
</evidence>